<feature type="transmembrane region" description="Helical" evidence="2">
    <location>
        <begin position="445"/>
        <end position="466"/>
    </location>
</feature>
<dbReference type="InterPro" id="IPR050445">
    <property type="entry name" value="Bact_polysacc_biosynth/exp"/>
</dbReference>
<keyword evidence="2" id="KW-0472">Membrane</keyword>
<evidence type="ECO:0000256" key="1">
    <source>
        <dbReference type="SAM" id="MobiDB-lite"/>
    </source>
</evidence>
<sequence length="496" mass="53188">MPGHSFKFRIPALIRRPILSITPARLLRGGRLSDAGRLPRYLGFLAIGAVCIWMPITTYLSSAPLRYTSSLSLILPGSGASASVNLDRIGQASSYASSPYAHTSVSPTETYKRLLVAGRILDSAAAAVDMEARDFGQPRIELVDQTGLIHVSIVGNSPEDARARGDALLAAFFTEIEALRNDELDMRETGAGQAIDDYRLSVLATREEISRLQKETGLISADQFDALVAETDELARRADDMAATLAEKTEAVNALTQALQTTPRLAAAALKLHADTTFIALTEEASDQAALLSRKQARFGPRHPEVRAAKGSYDTAQAAAMTRAQAITDLDQRELSALDMSHVGNRAGLLSDLVSLEAERAGLAAEYAGAVLRLDQARARQMALIEPAARLEDLQRDFAVAEAVFASAIARTQTNKADLFASYPLVQVLEDPSLPTEPSSPRRKLAVAAGVAAMIFLLIGLTLGWTRRSLIDRLLKDGGDTPGASRPPRGLLVPAE</sequence>
<dbReference type="Proteomes" id="UP000231644">
    <property type="component" value="Unassembled WGS sequence"/>
</dbReference>
<keyword evidence="2" id="KW-1133">Transmembrane helix</keyword>
<keyword evidence="4" id="KW-1185">Reference proteome</keyword>
<proteinExistence type="predicted"/>
<organism evidence="3 4">
    <name type="scientific">Pseudooceanicola nitratireducens</name>
    <dbReference type="NCBI Taxonomy" id="517719"/>
    <lineage>
        <taxon>Bacteria</taxon>
        <taxon>Pseudomonadati</taxon>
        <taxon>Pseudomonadota</taxon>
        <taxon>Alphaproteobacteria</taxon>
        <taxon>Rhodobacterales</taxon>
        <taxon>Paracoccaceae</taxon>
        <taxon>Pseudooceanicola</taxon>
    </lineage>
</organism>
<dbReference type="PANTHER" id="PTHR32309:SF13">
    <property type="entry name" value="FERRIC ENTEROBACTIN TRANSPORT PROTEIN FEPE"/>
    <property type="match status" value="1"/>
</dbReference>
<reference evidence="3 4" key="1">
    <citation type="submission" date="2016-10" db="EMBL/GenBank/DDBJ databases">
        <authorList>
            <person name="de Groot N.N."/>
        </authorList>
    </citation>
    <scope>NUCLEOTIDE SEQUENCE [LARGE SCALE GENOMIC DNA]</scope>
    <source>
        <strain evidence="3 4">DSM 29619</strain>
    </source>
</reference>
<feature type="region of interest" description="Disordered" evidence="1">
    <location>
        <begin position="476"/>
        <end position="496"/>
    </location>
</feature>
<keyword evidence="2" id="KW-0812">Transmembrane</keyword>
<dbReference type="RefSeq" id="WP_175480266.1">
    <property type="nucleotide sequence ID" value="NZ_FNZG01000002.1"/>
</dbReference>
<dbReference type="EMBL" id="FOLX01000001">
    <property type="protein sequence ID" value="SFC16916.1"/>
    <property type="molecule type" value="Genomic_DNA"/>
</dbReference>
<name>A0A1I1GZJ2_9RHOB</name>
<dbReference type="STRING" id="517719.SAMN05421762_0054"/>
<accession>A0A1I1GZJ2</accession>
<dbReference type="GO" id="GO:0004713">
    <property type="term" value="F:protein tyrosine kinase activity"/>
    <property type="evidence" value="ECO:0007669"/>
    <property type="project" value="TreeGrafter"/>
</dbReference>
<dbReference type="GO" id="GO:0005886">
    <property type="term" value="C:plasma membrane"/>
    <property type="evidence" value="ECO:0007669"/>
    <property type="project" value="TreeGrafter"/>
</dbReference>
<evidence type="ECO:0000256" key="2">
    <source>
        <dbReference type="SAM" id="Phobius"/>
    </source>
</evidence>
<evidence type="ECO:0000313" key="4">
    <source>
        <dbReference type="Proteomes" id="UP000231644"/>
    </source>
</evidence>
<protein>
    <submittedName>
        <fullName evidence="3">Uncharacterized protein involved in exopolysaccharide biosynthesis</fullName>
    </submittedName>
</protein>
<feature type="transmembrane region" description="Helical" evidence="2">
    <location>
        <begin position="41"/>
        <end position="60"/>
    </location>
</feature>
<evidence type="ECO:0000313" key="3">
    <source>
        <dbReference type="EMBL" id="SFC16916.1"/>
    </source>
</evidence>
<dbReference type="PANTHER" id="PTHR32309">
    <property type="entry name" value="TYROSINE-PROTEIN KINASE"/>
    <property type="match status" value="1"/>
</dbReference>
<dbReference type="AlphaFoldDB" id="A0A1I1GZJ2"/>
<gene>
    <name evidence="3" type="ORF">SAMN05421762_0054</name>
</gene>